<protein>
    <submittedName>
        <fullName evidence="3">Methylmalonyl-CoA mutase family protein</fullName>
    </submittedName>
</protein>
<dbReference type="SUPFAM" id="SSF51703">
    <property type="entry name" value="Cobalamin (vitamin B12)-dependent enzymes"/>
    <property type="match status" value="1"/>
</dbReference>
<evidence type="ECO:0000259" key="2">
    <source>
        <dbReference type="Pfam" id="PF01642"/>
    </source>
</evidence>
<dbReference type="Pfam" id="PF01642">
    <property type="entry name" value="MM_CoA_mutase"/>
    <property type="match status" value="1"/>
</dbReference>
<dbReference type="InterPro" id="IPR006099">
    <property type="entry name" value="MeMalonylCoA_mutase_a/b_cat"/>
</dbReference>
<gene>
    <name evidence="3" type="ORF">ABXS05_11925</name>
</gene>
<organism evidence="3 4">
    <name type="scientific">Labrys neptuniae</name>
    <dbReference type="NCBI Taxonomy" id="376174"/>
    <lineage>
        <taxon>Bacteria</taxon>
        <taxon>Pseudomonadati</taxon>
        <taxon>Pseudomonadota</taxon>
        <taxon>Alphaproteobacteria</taxon>
        <taxon>Hyphomicrobiales</taxon>
        <taxon>Xanthobacteraceae</taxon>
        <taxon>Labrys</taxon>
    </lineage>
</organism>
<accession>A0ABV3PKT4</accession>
<sequence length="450" mass="47459">MAEADADEARWRDAVAGVLKGASFEDRLTSLLPDGARLQPIHARMAGALPIPGRSPAAPWTIVQRADHPDVVPANSQLLEDLEGGAGGMTLVTTQSPFARGFGVVITSAGSLDGLLAGVVRNAIEIRLEAGPQTLEVARWLSEIEGGTVHYGYDPIGQLATTGILPTGWPSTASVLANHRQGGTVLTADSRPFHEAGATPGLELASTLSSALSYLRVLEATGLRLEEARHCIGFTVAADQDVFTTIAKLRALRLLWLEIEDACDLASSPIHIHAETAWRMLSRRDPATNMLRNGLATAAAGLGGADSVAILPHTAANGLADTHARRVARNCQHVLISEANLHRIADPAAGSGGLEAMTQALCEAGWTQFQAIERQGGIINVIQSGWLQEEIQRLRRPVGTIIGANKYTLAEEPAVSVLRPAPDEEAPPPSPALSRKRDALAFESLSGGTP</sequence>
<evidence type="ECO:0000313" key="4">
    <source>
        <dbReference type="Proteomes" id="UP001555786"/>
    </source>
</evidence>
<dbReference type="RefSeq" id="WP_367624067.1">
    <property type="nucleotide sequence ID" value="NZ_JBFNQD010000003.1"/>
</dbReference>
<keyword evidence="4" id="KW-1185">Reference proteome</keyword>
<dbReference type="EMBL" id="JBFNQD010000003">
    <property type="protein sequence ID" value="MEW9306251.1"/>
    <property type="molecule type" value="Genomic_DNA"/>
</dbReference>
<comment type="caution">
    <text evidence="3">The sequence shown here is derived from an EMBL/GenBank/DDBJ whole genome shotgun (WGS) entry which is preliminary data.</text>
</comment>
<proteinExistence type="predicted"/>
<name>A0ABV3PKT4_9HYPH</name>
<dbReference type="Gene3D" id="3.20.20.240">
    <property type="entry name" value="Methylmalonyl-CoA mutase"/>
    <property type="match status" value="1"/>
</dbReference>
<feature type="region of interest" description="Disordered" evidence="1">
    <location>
        <begin position="417"/>
        <end position="450"/>
    </location>
</feature>
<evidence type="ECO:0000256" key="1">
    <source>
        <dbReference type="SAM" id="MobiDB-lite"/>
    </source>
</evidence>
<dbReference type="InterPro" id="IPR016176">
    <property type="entry name" value="Cbl-dep_enz_cat"/>
</dbReference>
<feature type="domain" description="Methylmalonyl-CoA mutase alpha/beta chain catalytic" evidence="2">
    <location>
        <begin position="190"/>
        <end position="415"/>
    </location>
</feature>
<evidence type="ECO:0000313" key="3">
    <source>
        <dbReference type="EMBL" id="MEW9306251.1"/>
    </source>
</evidence>
<reference evidence="3 4" key="1">
    <citation type="submission" date="2024-07" db="EMBL/GenBank/DDBJ databases">
        <title>Description of Labrys sedimenti sp. nov., isolated from a diclofenac-degrading enrichment culture.</title>
        <authorList>
            <person name="Tancsics A."/>
            <person name="Csepanyi A."/>
        </authorList>
    </citation>
    <scope>NUCLEOTIDE SEQUENCE [LARGE SCALE GENOMIC DNA]</scope>
    <source>
        <strain evidence="3 4">LMG 23578</strain>
    </source>
</reference>
<dbReference type="PANTHER" id="PTHR48101:SF4">
    <property type="entry name" value="METHYLMALONYL-COA MUTASE, MITOCHONDRIAL"/>
    <property type="match status" value="1"/>
</dbReference>
<dbReference type="Proteomes" id="UP001555786">
    <property type="component" value="Unassembled WGS sequence"/>
</dbReference>
<dbReference type="PANTHER" id="PTHR48101">
    <property type="entry name" value="METHYLMALONYL-COA MUTASE, MITOCHONDRIAL-RELATED"/>
    <property type="match status" value="1"/>
</dbReference>